<dbReference type="InterPro" id="IPR003661">
    <property type="entry name" value="HisK_dim/P_dom"/>
</dbReference>
<keyword evidence="7 14" id="KW-0812">Transmembrane</keyword>
<comment type="catalytic activity">
    <reaction evidence="1">
        <text>ATP + protein L-histidine = ADP + protein N-phospho-L-histidine.</text>
        <dbReference type="EC" id="2.7.13.3"/>
    </reaction>
</comment>
<dbReference type="eggNOG" id="COG2205">
    <property type="taxonomic scope" value="Bacteria"/>
</dbReference>
<keyword evidence="11 14" id="KW-1133">Transmembrane helix</keyword>
<evidence type="ECO:0000259" key="15">
    <source>
        <dbReference type="PROSITE" id="PS50109"/>
    </source>
</evidence>
<keyword evidence="5" id="KW-0597">Phosphoprotein</keyword>
<dbReference type="SMART" id="SM00388">
    <property type="entry name" value="HisKA"/>
    <property type="match status" value="1"/>
</dbReference>
<dbReference type="CDD" id="cd00082">
    <property type="entry name" value="HisKA"/>
    <property type="match status" value="1"/>
</dbReference>
<dbReference type="SMART" id="SM00304">
    <property type="entry name" value="HAMP"/>
    <property type="match status" value="1"/>
</dbReference>
<comment type="caution">
    <text evidence="17">The sequence shown here is derived from an EMBL/GenBank/DDBJ whole genome shotgun (WGS) entry which is preliminary data.</text>
</comment>
<keyword evidence="12" id="KW-0902">Two-component regulatory system</keyword>
<evidence type="ECO:0000256" key="14">
    <source>
        <dbReference type="SAM" id="Phobius"/>
    </source>
</evidence>
<keyword evidence="10" id="KW-0067">ATP-binding</keyword>
<evidence type="ECO:0000256" key="12">
    <source>
        <dbReference type="ARBA" id="ARBA00023012"/>
    </source>
</evidence>
<evidence type="ECO:0000256" key="4">
    <source>
        <dbReference type="ARBA" id="ARBA00022475"/>
    </source>
</evidence>
<dbReference type="CDD" id="cd06225">
    <property type="entry name" value="HAMP"/>
    <property type="match status" value="1"/>
</dbReference>
<dbReference type="InterPro" id="IPR036097">
    <property type="entry name" value="HisK_dim/P_sf"/>
</dbReference>
<evidence type="ECO:0000259" key="16">
    <source>
        <dbReference type="PROSITE" id="PS50885"/>
    </source>
</evidence>
<gene>
    <name evidence="17" type="primary">resE</name>
    <name evidence="17" type="ORF">CLIT_10c01770</name>
</gene>
<reference evidence="17 18" key="1">
    <citation type="submission" date="2014-03" db="EMBL/GenBank/DDBJ databases">
        <title>Genome sequence of Clostridium litorale W6, DSM 5388.</title>
        <authorList>
            <person name="Poehlein A."/>
            <person name="Jagirdar A."/>
            <person name="Khonsari B."/>
            <person name="Chibani C.M."/>
            <person name="Gutierrez Gutierrez D.A."/>
            <person name="Davydova E."/>
            <person name="Alghaithi H.S."/>
            <person name="Nair K.P."/>
            <person name="Dhamotharan K."/>
            <person name="Chandran L."/>
            <person name="G W."/>
            <person name="Daniel R."/>
        </authorList>
    </citation>
    <scope>NUCLEOTIDE SEQUENCE [LARGE SCALE GENOMIC DNA]</scope>
    <source>
        <strain evidence="17 18">W6</strain>
    </source>
</reference>
<dbReference type="Pfam" id="PF00512">
    <property type="entry name" value="HisKA"/>
    <property type="match status" value="1"/>
</dbReference>
<dbReference type="FunFam" id="3.30.565.10:FF:000037">
    <property type="entry name" value="Hybrid sensor histidine kinase/response regulator"/>
    <property type="match status" value="1"/>
</dbReference>
<keyword evidence="6 17" id="KW-0808">Transferase</keyword>
<comment type="subcellular location">
    <subcellularLocation>
        <location evidence="2">Cell membrane</location>
        <topology evidence="2">Multi-pass membrane protein</topology>
    </subcellularLocation>
</comment>
<dbReference type="PRINTS" id="PR00344">
    <property type="entry name" value="BCTRLSENSOR"/>
</dbReference>
<dbReference type="PROSITE" id="PS50885">
    <property type="entry name" value="HAMP"/>
    <property type="match status" value="1"/>
</dbReference>
<dbReference type="Gene3D" id="3.30.565.10">
    <property type="entry name" value="Histidine kinase-like ATPase, C-terminal domain"/>
    <property type="match status" value="1"/>
</dbReference>
<dbReference type="CDD" id="cd12914">
    <property type="entry name" value="PDC1_DGC_like"/>
    <property type="match status" value="1"/>
</dbReference>
<keyword evidence="18" id="KW-1185">Reference proteome</keyword>
<evidence type="ECO:0000256" key="13">
    <source>
        <dbReference type="ARBA" id="ARBA00023136"/>
    </source>
</evidence>
<keyword evidence="9 17" id="KW-0418">Kinase</keyword>
<keyword evidence="4" id="KW-1003">Cell membrane</keyword>
<dbReference type="RefSeq" id="WP_074210094.1">
    <property type="nucleotide sequence ID" value="NZ_FSRH01000010.1"/>
</dbReference>
<evidence type="ECO:0000256" key="6">
    <source>
        <dbReference type="ARBA" id="ARBA00022679"/>
    </source>
</evidence>
<evidence type="ECO:0000256" key="9">
    <source>
        <dbReference type="ARBA" id="ARBA00022777"/>
    </source>
</evidence>
<evidence type="ECO:0000256" key="7">
    <source>
        <dbReference type="ARBA" id="ARBA00022692"/>
    </source>
</evidence>
<dbReference type="Pfam" id="PF02743">
    <property type="entry name" value="dCache_1"/>
    <property type="match status" value="1"/>
</dbReference>
<dbReference type="OrthoDB" id="9813394at2"/>
<dbReference type="Pfam" id="PF02518">
    <property type="entry name" value="HATPase_c"/>
    <property type="match status" value="1"/>
</dbReference>
<dbReference type="GO" id="GO:0005524">
    <property type="term" value="F:ATP binding"/>
    <property type="evidence" value="ECO:0007669"/>
    <property type="project" value="UniProtKB-KW"/>
</dbReference>
<keyword evidence="13 14" id="KW-0472">Membrane</keyword>
<evidence type="ECO:0000256" key="1">
    <source>
        <dbReference type="ARBA" id="ARBA00000085"/>
    </source>
</evidence>
<dbReference type="Gene3D" id="6.10.340.10">
    <property type="match status" value="1"/>
</dbReference>
<sequence length="612" mass="69195">MRSLKKKIMLPVILVASIGLLSLALMAYTVSKRIIINHVEAIAEEKVAKLVVNVENEFEHWKEEMEKISAMNAAQELDYNAVFKYVEGHRKFFEEYEIVLISDTDGNYEATNGVSGNISDRDYFHKTLEGQTVISDPKISKSTGNPIIVVSAPIRDDEGNIIGLSAGTVNLSVITDIINDEKFGNYGYAYMFDSHGATVAHPTEYDLFKNSSDDLKNIIIKMISGEEGTGYYFYNGEKKIVSFKPVKSTGWSIGMSAYYDEMTKSIERLKLHVFIISILTVILIGGVLYFLTNACVKPINKLKECMEVAANGDLTVQSDIKSDDEIGVLSNSFNTLINENKRLLEEAIEYDKLKTEFFSNISHELRTPLNMIFSTMQLLSLHIDNGELDSEKLNKHINRVNQNSYRLLRLVDNIIDITKIDSGFKSLHLQNRNIVEVVENITLSTVDYVKSKSREIIFDTEVEEKILAFDSEQMERIILNLISNAVKFTNPNDKIEVNIYDKKESVWISVKDTGIGISEDKQEIIFERFRQADPLYIRENEGSGIGLSLVKSLVEMHDGNISVISKCGEGTEFIIEMPVKLVSKEENGSSIEEFMPQCNIEKINIEFSDIYP</sequence>
<dbReference type="GO" id="GO:0005886">
    <property type="term" value="C:plasma membrane"/>
    <property type="evidence" value="ECO:0007669"/>
    <property type="project" value="UniProtKB-SubCell"/>
</dbReference>
<dbReference type="CDD" id="cd12912">
    <property type="entry name" value="PDC2_MCP_like"/>
    <property type="match status" value="1"/>
</dbReference>
<feature type="domain" description="HAMP" evidence="16">
    <location>
        <begin position="296"/>
        <end position="345"/>
    </location>
</feature>
<dbReference type="InterPro" id="IPR029151">
    <property type="entry name" value="Sensor-like_sf"/>
</dbReference>
<protein>
    <recommendedName>
        <fullName evidence="3">histidine kinase</fullName>
        <ecNumber evidence="3">2.7.13.3</ecNumber>
    </recommendedName>
</protein>
<dbReference type="AlphaFoldDB" id="A0A069RH02"/>
<dbReference type="EC" id="2.7.13.3" evidence="3"/>
<dbReference type="PANTHER" id="PTHR43711">
    <property type="entry name" value="TWO-COMPONENT HISTIDINE KINASE"/>
    <property type="match status" value="1"/>
</dbReference>
<dbReference type="Pfam" id="PF00672">
    <property type="entry name" value="HAMP"/>
    <property type="match status" value="1"/>
</dbReference>
<evidence type="ECO:0000256" key="5">
    <source>
        <dbReference type="ARBA" id="ARBA00022553"/>
    </source>
</evidence>
<organism evidence="17 18">
    <name type="scientific">Peptoclostridium litorale DSM 5388</name>
    <dbReference type="NCBI Taxonomy" id="1121324"/>
    <lineage>
        <taxon>Bacteria</taxon>
        <taxon>Bacillati</taxon>
        <taxon>Bacillota</taxon>
        <taxon>Clostridia</taxon>
        <taxon>Peptostreptococcales</taxon>
        <taxon>Peptoclostridiaceae</taxon>
        <taxon>Peptoclostridium</taxon>
    </lineage>
</organism>
<feature type="transmembrane region" description="Helical" evidence="14">
    <location>
        <begin position="271"/>
        <end position="291"/>
    </location>
</feature>
<dbReference type="Gene3D" id="1.10.287.130">
    <property type="match status" value="1"/>
</dbReference>
<dbReference type="EMBL" id="JJMM01000010">
    <property type="protein sequence ID" value="KDR95450.1"/>
    <property type="molecule type" value="Genomic_DNA"/>
</dbReference>
<dbReference type="SMART" id="SM00387">
    <property type="entry name" value="HATPase_c"/>
    <property type="match status" value="1"/>
</dbReference>
<dbReference type="InterPro" id="IPR004358">
    <property type="entry name" value="Sig_transdc_His_kin-like_C"/>
</dbReference>
<feature type="domain" description="Histidine kinase" evidence="15">
    <location>
        <begin position="360"/>
        <end position="581"/>
    </location>
</feature>
<dbReference type="SUPFAM" id="SSF55874">
    <property type="entry name" value="ATPase domain of HSP90 chaperone/DNA topoisomerase II/histidine kinase"/>
    <property type="match status" value="1"/>
</dbReference>
<evidence type="ECO:0000256" key="2">
    <source>
        <dbReference type="ARBA" id="ARBA00004651"/>
    </source>
</evidence>
<evidence type="ECO:0000256" key="3">
    <source>
        <dbReference type="ARBA" id="ARBA00012438"/>
    </source>
</evidence>
<dbReference type="InterPro" id="IPR005467">
    <property type="entry name" value="His_kinase_dom"/>
</dbReference>
<dbReference type="STRING" id="1121324.CLIT_10c01770"/>
<proteinExistence type="predicted"/>
<evidence type="ECO:0000256" key="11">
    <source>
        <dbReference type="ARBA" id="ARBA00022989"/>
    </source>
</evidence>
<dbReference type="Gene3D" id="3.30.450.20">
    <property type="entry name" value="PAS domain"/>
    <property type="match status" value="2"/>
</dbReference>
<keyword evidence="8" id="KW-0547">Nucleotide-binding</keyword>
<dbReference type="InterPro" id="IPR050736">
    <property type="entry name" value="Sensor_HK_Regulatory"/>
</dbReference>
<dbReference type="PANTHER" id="PTHR43711:SF26">
    <property type="entry name" value="SENSOR HISTIDINE KINASE RCSC"/>
    <property type="match status" value="1"/>
</dbReference>
<dbReference type="InterPro" id="IPR003594">
    <property type="entry name" value="HATPase_dom"/>
</dbReference>
<evidence type="ECO:0000313" key="17">
    <source>
        <dbReference type="EMBL" id="KDR95450.1"/>
    </source>
</evidence>
<dbReference type="Proteomes" id="UP000027946">
    <property type="component" value="Unassembled WGS sequence"/>
</dbReference>
<accession>A0A069RH02</accession>
<dbReference type="SUPFAM" id="SSF47384">
    <property type="entry name" value="Homodimeric domain of signal transducing histidine kinase"/>
    <property type="match status" value="1"/>
</dbReference>
<evidence type="ECO:0000256" key="8">
    <source>
        <dbReference type="ARBA" id="ARBA00022741"/>
    </source>
</evidence>
<evidence type="ECO:0000256" key="10">
    <source>
        <dbReference type="ARBA" id="ARBA00022840"/>
    </source>
</evidence>
<dbReference type="SUPFAM" id="SSF103190">
    <property type="entry name" value="Sensory domain-like"/>
    <property type="match status" value="1"/>
</dbReference>
<dbReference type="PROSITE" id="PS50109">
    <property type="entry name" value="HIS_KIN"/>
    <property type="match status" value="1"/>
</dbReference>
<dbReference type="InterPro" id="IPR033479">
    <property type="entry name" value="dCache_1"/>
</dbReference>
<dbReference type="SUPFAM" id="SSF158472">
    <property type="entry name" value="HAMP domain-like"/>
    <property type="match status" value="1"/>
</dbReference>
<dbReference type="InterPro" id="IPR036890">
    <property type="entry name" value="HATPase_C_sf"/>
</dbReference>
<name>A0A069RH02_PEPLI</name>
<dbReference type="GO" id="GO:0000155">
    <property type="term" value="F:phosphorelay sensor kinase activity"/>
    <property type="evidence" value="ECO:0007669"/>
    <property type="project" value="InterPro"/>
</dbReference>
<dbReference type="InterPro" id="IPR003660">
    <property type="entry name" value="HAMP_dom"/>
</dbReference>
<evidence type="ECO:0000313" key="18">
    <source>
        <dbReference type="Proteomes" id="UP000027946"/>
    </source>
</evidence>